<evidence type="ECO:0000313" key="2">
    <source>
        <dbReference type="Proteomes" id="UP001642483"/>
    </source>
</evidence>
<reference evidence="1 2" key="1">
    <citation type="submission" date="2024-02" db="EMBL/GenBank/DDBJ databases">
        <authorList>
            <person name="Daric V."/>
            <person name="Darras S."/>
        </authorList>
    </citation>
    <scope>NUCLEOTIDE SEQUENCE [LARGE SCALE GENOMIC DNA]</scope>
</reference>
<evidence type="ECO:0000313" key="1">
    <source>
        <dbReference type="EMBL" id="CAK8683448.1"/>
    </source>
</evidence>
<protein>
    <submittedName>
        <fullName evidence="1">Uncharacterized protein</fullName>
    </submittedName>
</protein>
<sequence>MRQSDWREATCTILKMFDLLLQTFLRAVFVLINKQLFVDVVVDVDDVDDVDDVQTVVDELPFVLINKRTYSLQHDS</sequence>
<comment type="caution">
    <text evidence="1">The sequence shown here is derived from an EMBL/GenBank/DDBJ whole genome shotgun (WGS) entry which is preliminary data.</text>
</comment>
<keyword evidence="2" id="KW-1185">Reference proteome</keyword>
<name>A0ABP0FXS3_CLALP</name>
<dbReference type="EMBL" id="CAWYQH010000097">
    <property type="protein sequence ID" value="CAK8683448.1"/>
    <property type="molecule type" value="Genomic_DNA"/>
</dbReference>
<dbReference type="Proteomes" id="UP001642483">
    <property type="component" value="Unassembled WGS sequence"/>
</dbReference>
<gene>
    <name evidence="1" type="ORF">CVLEPA_LOCUS14521</name>
</gene>
<accession>A0ABP0FXS3</accession>
<organism evidence="1 2">
    <name type="scientific">Clavelina lepadiformis</name>
    <name type="common">Light-bulb sea squirt</name>
    <name type="synonym">Ascidia lepadiformis</name>
    <dbReference type="NCBI Taxonomy" id="159417"/>
    <lineage>
        <taxon>Eukaryota</taxon>
        <taxon>Metazoa</taxon>
        <taxon>Chordata</taxon>
        <taxon>Tunicata</taxon>
        <taxon>Ascidiacea</taxon>
        <taxon>Aplousobranchia</taxon>
        <taxon>Clavelinidae</taxon>
        <taxon>Clavelina</taxon>
    </lineage>
</organism>
<proteinExistence type="predicted"/>